<evidence type="ECO:0000256" key="3">
    <source>
        <dbReference type="ARBA" id="ARBA00022692"/>
    </source>
</evidence>
<comment type="similarity">
    <text evidence="2 6">Belongs to the band 7/mec-2 family. HflK subfamily.</text>
</comment>
<comment type="function">
    <text evidence="6">HflC and HflK could encode or regulate a protease.</text>
</comment>
<feature type="coiled-coil region" evidence="7">
    <location>
        <begin position="253"/>
        <end position="317"/>
    </location>
</feature>
<dbReference type="Pfam" id="PF12221">
    <property type="entry name" value="HflK_N"/>
    <property type="match status" value="1"/>
</dbReference>
<keyword evidence="10" id="KW-0645">Protease</keyword>
<evidence type="ECO:0000256" key="6">
    <source>
        <dbReference type="RuleBase" id="RU364113"/>
    </source>
</evidence>
<feature type="domain" description="Band 7" evidence="9">
    <location>
        <begin position="85"/>
        <end position="254"/>
    </location>
</feature>
<dbReference type="Gene3D" id="3.30.479.30">
    <property type="entry name" value="Band 7 domain"/>
    <property type="match status" value="1"/>
</dbReference>
<evidence type="ECO:0000256" key="7">
    <source>
        <dbReference type="SAM" id="Coils"/>
    </source>
</evidence>
<evidence type="ECO:0000256" key="2">
    <source>
        <dbReference type="ARBA" id="ARBA00006971"/>
    </source>
</evidence>
<name>A0ABV9H5A2_9HYPH</name>
<comment type="caution">
    <text evidence="10">The sequence shown here is derived from an EMBL/GenBank/DDBJ whole genome shotgun (WGS) entry which is preliminary data.</text>
</comment>
<evidence type="ECO:0000256" key="5">
    <source>
        <dbReference type="ARBA" id="ARBA00023136"/>
    </source>
</evidence>
<keyword evidence="7" id="KW-0175">Coiled coil</keyword>
<keyword evidence="11" id="KW-1185">Reference proteome</keyword>
<evidence type="ECO:0000313" key="10">
    <source>
        <dbReference type="EMBL" id="MFC4625387.1"/>
    </source>
</evidence>
<evidence type="ECO:0000313" key="11">
    <source>
        <dbReference type="Proteomes" id="UP001596042"/>
    </source>
</evidence>
<dbReference type="PANTHER" id="PTHR43327">
    <property type="entry name" value="STOMATIN-LIKE PROTEIN 2, MITOCHONDRIAL"/>
    <property type="match status" value="1"/>
</dbReference>
<gene>
    <name evidence="10" type="primary">hflK</name>
    <name evidence="10" type="ORF">ACFO1V_09155</name>
</gene>
<evidence type="ECO:0000256" key="4">
    <source>
        <dbReference type="ARBA" id="ARBA00022989"/>
    </source>
</evidence>
<dbReference type="NCBIfam" id="TIGR01933">
    <property type="entry name" value="hflK"/>
    <property type="match status" value="1"/>
</dbReference>
<dbReference type="SMART" id="SM00244">
    <property type="entry name" value="PHB"/>
    <property type="match status" value="1"/>
</dbReference>
<evidence type="ECO:0000256" key="1">
    <source>
        <dbReference type="ARBA" id="ARBA00004167"/>
    </source>
</evidence>
<dbReference type="RefSeq" id="WP_374829210.1">
    <property type="nucleotide sequence ID" value="NZ_JBHEEZ010000001.1"/>
</dbReference>
<feature type="region of interest" description="Disordered" evidence="8">
    <location>
        <begin position="1"/>
        <end position="44"/>
    </location>
</feature>
<dbReference type="InterPro" id="IPR010201">
    <property type="entry name" value="HflK"/>
</dbReference>
<keyword evidence="3" id="KW-0812">Transmembrane</keyword>
<keyword evidence="10" id="KW-0378">Hydrolase</keyword>
<dbReference type="GO" id="GO:0006508">
    <property type="term" value="P:proteolysis"/>
    <property type="evidence" value="ECO:0007669"/>
    <property type="project" value="UniProtKB-KW"/>
</dbReference>
<sequence length="374" mass="41239">MPWSNQNGGGPWGGGGDNNNGGPWGQGPKRPRGGGPNTPPDLEDILRKGQDRLKQVLPGGPGVGGSNKPVIFLIGAALVGFWLFQSIYTVQPDELAVEMRFGKPKAEVSEPGLHFHLWPIETYEKAQIAEKQINIGGQGTRNATQGLMLTGDQNIVNVQFSVLYRISDPKAYLFNVDNPDGMVQQVAESAMREIVGRRPAQDVFRDNRAAIAQDVRNIMQQTLDSYHAGIQINAVSIEDASPPREVADAFDEVQRAEQDEDRFVEEANQYSNQRLGQARGEAAQLREEAAAYKNRVVQEAQGEAQRFSSVLKEYQKAPEVTRNRLFLETMEDVLKSSKKVVIEGGKEVVPYLPLNELMRQKQNDAAETKTTGGN</sequence>
<dbReference type="SUPFAM" id="SSF117892">
    <property type="entry name" value="Band 7/SPFH domain"/>
    <property type="match status" value="1"/>
</dbReference>
<protein>
    <recommendedName>
        <fullName evidence="6">Protein HflK</fullName>
    </recommendedName>
</protein>
<keyword evidence="4" id="KW-1133">Transmembrane helix</keyword>
<dbReference type="Proteomes" id="UP001596042">
    <property type="component" value="Unassembled WGS sequence"/>
</dbReference>
<dbReference type="CDD" id="cd03404">
    <property type="entry name" value="SPFH_HflK"/>
    <property type="match status" value="1"/>
</dbReference>
<reference evidence="11" key="1">
    <citation type="journal article" date="2019" name="Int. J. Syst. Evol. Microbiol.">
        <title>The Global Catalogue of Microorganisms (GCM) 10K type strain sequencing project: providing services to taxonomists for standard genome sequencing and annotation.</title>
        <authorList>
            <consortium name="The Broad Institute Genomics Platform"/>
            <consortium name="The Broad Institute Genome Sequencing Center for Infectious Disease"/>
            <person name="Wu L."/>
            <person name="Ma J."/>
        </authorList>
    </citation>
    <scope>NUCLEOTIDE SEQUENCE [LARGE SCALE GENOMIC DNA]</scope>
    <source>
        <strain evidence="11">CGMCC 1.15731</strain>
    </source>
</reference>
<accession>A0ABV9H5A2</accession>
<dbReference type="PANTHER" id="PTHR43327:SF2">
    <property type="entry name" value="MODULATOR OF FTSH PROTEASE HFLK"/>
    <property type="match status" value="1"/>
</dbReference>
<proteinExistence type="inferred from homology"/>
<dbReference type="EMBL" id="JBHSEL010000053">
    <property type="protein sequence ID" value="MFC4625387.1"/>
    <property type="molecule type" value="Genomic_DNA"/>
</dbReference>
<evidence type="ECO:0000256" key="8">
    <source>
        <dbReference type="SAM" id="MobiDB-lite"/>
    </source>
</evidence>
<dbReference type="InterPro" id="IPR036013">
    <property type="entry name" value="Band_7/SPFH_dom_sf"/>
</dbReference>
<dbReference type="InterPro" id="IPR020980">
    <property type="entry name" value="Membrane_HflK_N"/>
</dbReference>
<organism evidence="10 11">
    <name type="scientific">Daeguia caeni</name>
    <dbReference type="NCBI Taxonomy" id="439612"/>
    <lineage>
        <taxon>Bacteria</taxon>
        <taxon>Pseudomonadati</taxon>
        <taxon>Pseudomonadota</taxon>
        <taxon>Alphaproteobacteria</taxon>
        <taxon>Hyphomicrobiales</taxon>
        <taxon>Brucellaceae</taxon>
        <taxon>Daeguia</taxon>
    </lineage>
</organism>
<feature type="compositionally biased region" description="Gly residues" evidence="8">
    <location>
        <begin position="7"/>
        <end position="25"/>
    </location>
</feature>
<dbReference type="InterPro" id="IPR050710">
    <property type="entry name" value="Band7/mec-2_domain"/>
</dbReference>
<dbReference type="GO" id="GO:0008233">
    <property type="term" value="F:peptidase activity"/>
    <property type="evidence" value="ECO:0007669"/>
    <property type="project" value="UniProtKB-KW"/>
</dbReference>
<dbReference type="InterPro" id="IPR001107">
    <property type="entry name" value="Band_7"/>
</dbReference>
<comment type="subcellular location">
    <subcellularLocation>
        <location evidence="1">Membrane</location>
        <topology evidence="1">Single-pass membrane protein</topology>
    </subcellularLocation>
</comment>
<keyword evidence="5" id="KW-0472">Membrane</keyword>
<dbReference type="Pfam" id="PF01145">
    <property type="entry name" value="Band_7"/>
    <property type="match status" value="1"/>
</dbReference>
<evidence type="ECO:0000259" key="9">
    <source>
        <dbReference type="SMART" id="SM00244"/>
    </source>
</evidence>
<comment type="subunit">
    <text evidence="6">HflC and HflK may interact to form a multimeric complex.</text>
</comment>